<evidence type="ECO:0000259" key="7">
    <source>
        <dbReference type="Pfam" id="PF09335"/>
    </source>
</evidence>
<feature type="transmembrane region" description="Helical" evidence="6">
    <location>
        <begin position="138"/>
        <end position="160"/>
    </location>
</feature>
<sequence>MPLLNPDVSKSRVAVHLLIVVTVGGVVLYTIHDQVGLFTNISRLKAFILSFGVFAPVVFIALQALQVVVAPIPGQVMGFASGYIFGGYWGTLYSIIGITLGSFVAFVIARRVGRTYVERVVDPGIVERFDSMIDERGVVAVFILFLIPGLPDDAICFIAGLSLIRIRTLVVLAFVGRLPAFLIVNVAGGELAESRIESMVGLLVLLVALSVLGYRYQEWILSLGRSR</sequence>
<dbReference type="EMBL" id="AOLK01000024">
    <property type="protein sequence ID" value="ELZ80968.1"/>
    <property type="molecule type" value="Genomic_DNA"/>
</dbReference>
<evidence type="ECO:0000256" key="1">
    <source>
        <dbReference type="ARBA" id="ARBA00004651"/>
    </source>
</evidence>
<feature type="transmembrane region" description="Helical" evidence="6">
    <location>
        <begin position="166"/>
        <end position="187"/>
    </location>
</feature>
<evidence type="ECO:0000256" key="3">
    <source>
        <dbReference type="ARBA" id="ARBA00022692"/>
    </source>
</evidence>
<feature type="transmembrane region" description="Helical" evidence="6">
    <location>
        <begin position="44"/>
        <end position="68"/>
    </location>
</feature>
<name>M0HB03_HALEO</name>
<accession>M0HB03</accession>
<dbReference type="OrthoDB" id="235837at2157"/>
<dbReference type="PANTHER" id="PTHR12677">
    <property type="entry name" value="GOLGI APPARATUS MEMBRANE PROTEIN TVP38-RELATED"/>
    <property type="match status" value="1"/>
</dbReference>
<dbReference type="InterPro" id="IPR015414">
    <property type="entry name" value="TMEM64"/>
</dbReference>
<dbReference type="PATRIC" id="fig|1230453.4.peg.3694"/>
<comment type="caution">
    <text evidence="8">The sequence shown here is derived from an EMBL/GenBank/DDBJ whole genome shotgun (WGS) entry which is preliminary data.</text>
</comment>
<dbReference type="GO" id="GO:0005886">
    <property type="term" value="C:plasma membrane"/>
    <property type="evidence" value="ECO:0007669"/>
    <property type="project" value="UniProtKB-SubCell"/>
</dbReference>
<dbReference type="Proteomes" id="UP000011612">
    <property type="component" value="Unassembled WGS sequence"/>
</dbReference>
<feature type="domain" description="VTT" evidence="7">
    <location>
        <begin position="72"/>
        <end position="188"/>
    </location>
</feature>
<proteinExistence type="predicted"/>
<feature type="transmembrane region" description="Helical" evidence="6">
    <location>
        <begin position="88"/>
        <end position="109"/>
    </location>
</feature>
<organism evidence="8 9">
    <name type="scientific">Haloferax elongans ATCC BAA-1513</name>
    <dbReference type="NCBI Taxonomy" id="1230453"/>
    <lineage>
        <taxon>Archaea</taxon>
        <taxon>Methanobacteriati</taxon>
        <taxon>Methanobacteriota</taxon>
        <taxon>Stenosarchaea group</taxon>
        <taxon>Halobacteria</taxon>
        <taxon>Halobacteriales</taxon>
        <taxon>Haloferacaceae</taxon>
        <taxon>Haloferax</taxon>
    </lineage>
</organism>
<evidence type="ECO:0000256" key="2">
    <source>
        <dbReference type="ARBA" id="ARBA00022475"/>
    </source>
</evidence>
<keyword evidence="5 6" id="KW-0472">Membrane</keyword>
<gene>
    <name evidence="8" type="ORF">C453_18565</name>
</gene>
<comment type="subcellular location">
    <subcellularLocation>
        <location evidence="1">Cell membrane</location>
        <topology evidence="1">Multi-pass membrane protein</topology>
    </subcellularLocation>
</comment>
<evidence type="ECO:0000313" key="8">
    <source>
        <dbReference type="EMBL" id="ELZ80968.1"/>
    </source>
</evidence>
<reference evidence="8 9" key="1">
    <citation type="journal article" date="2014" name="PLoS Genet.">
        <title>Phylogenetically driven sequencing of extremely halophilic archaea reveals strategies for static and dynamic osmo-response.</title>
        <authorList>
            <person name="Becker E.A."/>
            <person name="Seitzer P.M."/>
            <person name="Tritt A."/>
            <person name="Larsen D."/>
            <person name="Krusor M."/>
            <person name="Yao A.I."/>
            <person name="Wu D."/>
            <person name="Madern D."/>
            <person name="Eisen J.A."/>
            <person name="Darling A.E."/>
            <person name="Facciotti M.T."/>
        </authorList>
    </citation>
    <scope>NUCLEOTIDE SEQUENCE [LARGE SCALE GENOMIC DNA]</scope>
    <source>
        <strain evidence="8 9">ATCC BAA-1513</strain>
    </source>
</reference>
<evidence type="ECO:0000256" key="5">
    <source>
        <dbReference type="ARBA" id="ARBA00023136"/>
    </source>
</evidence>
<evidence type="ECO:0000313" key="9">
    <source>
        <dbReference type="Proteomes" id="UP000011612"/>
    </source>
</evidence>
<keyword evidence="2" id="KW-1003">Cell membrane</keyword>
<protein>
    <recommendedName>
        <fullName evidence="7">VTT domain-containing protein</fullName>
    </recommendedName>
</protein>
<evidence type="ECO:0000256" key="6">
    <source>
        <dbReference type="SAM" id="Phobius"/>
    </source>
</evidence>
<dbReference type="InterPro" id="IPR032816">
    <property type="entry name" value="VTT_dom"/>
</dbReference>
<keyword evidence="4 6" id="KW-1133">Transmembrane helix</keyword>
<dbReference type="Pfam" id="PF09335">
    <property type="entry name" value="VTT_dom"/>
    <property type="match status" value="1"/>
</dbReference>
<keyword evidence="9" id="KW-1185">Reference proteome</keyword>
<dbReference type="AlphaFoldDB" id="M0HB03"/>
<keyword evidence="3 6" id="KW-0812">Transmembrane</keyword>
<evidence type="ECO:0000256" key="4">
    <source>
        <dbReference type="ARBA" id="ARBA00022989"/>
    </source>
</evidence>
<feature type="transmembrane region" description="Helical" evidence="6">
    <location>
        <begin position="199"/>
        <end position="217"/>
    </location>
</feature>
<dbReference type="PANTHER" id="PTHR12677:SF59">
    <property type="entry name" value="GOLGI APPARATUS MEMBRANE PROTEIN TVP38-RELATED"/>
    <property type="match status" value="1"/>
</dbReference>
<feature type="transmembrane region" description="Helical" evidence="6">
    <location>
        <begin position="13"/>
        <end position="32"/>
    </location>
</feature>